<gene>
    <name evidence="2" type="primary">Smarca4_0</name>
    <name evidence="2" type="ORF">SCLMEX_R10270</name>
</gene>
<sequence length="345" mass="36316">APDSMHPLHKPLDALHEKGLAEDPRYGTMKGMGLRPGGHAGMGPPPSPMDQHSQGWERGKSPGRAGGPALGPGVWGGFSIPGRILGLEGGFGCSEGLPGPNPEFWGGFQHSKGLTGPNPEFWGGFQHSKGSPGLNPGHPIPSMGSVGSSSRSIPGILIPTSLTFLLGISLGNQLPHGIFLFFSRCLPRSWEFPGMGGPNMPPPGPSGVPPGMPGQPPGGPPKPWPEAKGFHLQPNNSPSLPFPSLPFPSLPSPPGFPERSCGGRGCPRARRMRCQGRLGAPRPVGRSTAGWLRGKRGKGRAELQARIAHRIQELENLPGSLAGDLRTKATIELKALRLLNFQRQV</sequence>
<name>A0A7K8WPK9_9FURN</name>
<feature type="non-terminal residue" evidence="2">
    <location>
        <position position="345"/>
    </location>
</feature>
<dbReference type="EMBL" id="VWZF01005622">
    <property type="protein sequence ID" value="NXF80816.1"/>
    <property type="molecule type" value="Genomic_DNA"/>
</dbReference>
<dbReference type="Proteomes" id="UP000588334">
    <property type="component" value="Unassembled WGS sequence"/>
</dbReference>
<organism evidence="2 3">
    <name type="scientific">Sclerurus mexicanus</name>
    <name type="common">tawny-throated leaftosser</name>
    <dbReference type="NCBI Taxonomy" id="265632"/>
    <lineage>
        <taxon>Eukaryota</taxon>
        <taxon>Metazoa</taxon>
        <taxon>Chordata</taxon>
        <taxon>Craniata</taxon>
        <taxon>Vertebrata</taxon>
        <taxon>Euteleostomi</taxon>
        <taxon>Archelosauria</taxon>
        <taxon>Archosauria</taxon>
        <taxon>Dinosauria</taxon>
        <taxon>Saurischia</taxon>
        <taxon>Theropoda</taxon>
        <taxon>Coelurosauria</taxon>
        <taxon>Aves</taxon>
        <taxon>Neognathae</taxon>
        <taxon>Neoaves</taxon>
        <taxon>Telluraves</taxon>
        <taxon>Australaves</taxon>
        <taxon>Passeriformes</taxon>
        <taxon>Furnariidae</taxon>
        <taxon>Sclerurus</taxon>
    </lineage>
</organism>
<reference evidence="2 3" key="1">
    <citation type="submission" date="2019-09" db="EMBL/GenBank/DDBJ databases">
        <title>Bird 10,000 Genomes (B10K) Project - Family phase.</title>
        <authorList>
            <person name="Zhang G."/>
        </authorList>
    </citation>
    <scope>NUCLEOTIDE SEQUENCE [LARGE SCALE GENOMIC DNA]</scope>
    <source>
        <strain evidence="2">B10K-DU-001-03</strain>
        <tissue evidence="2">Muscle</tissue>
    </source>
</reference>
<feature type="compositionally biased region" description="Basic and acidic residues" evidence="1">
    <location>
        <begin position="10"/>
        <end position="25"/>
    </location>
</feature>
<comment type="caution">
    <text evidence="2">The sequence shown here is derived from an EMBL/GenBank/DDBJ whole genome shotgun (WGS) entry which is preliminary data.</text>
</comment>
<proteinExistence type="predicted"/>
<evidence type="ECO:0000313" key="3">
    <source>
        <dbReference type="Proteomes" id="UP000588334"/>
    </source>
</evidence>
<accession>A0A7K8WPK9</accession>
<dbReference type="OrthoDB" id="5857104at2759"/>
<feature type="region of interest" description="Disordered" evidence="1">
    <location>
        <begin position="1"/>
        <end position="69"/>
    </location>
</feature>
<feature type="region of interest" description="Disordered" evidence="1">
    <location>
        <begin position="278"/>
        <end position="297"/>
    </location>
</feature>
<feature type="region of interest" description="Disordered" evidence="1">
    <location>
        <begin position="196"/>
        <end position="241"/>
    </location>
</feature>
<keyword evidence="3" id="KW-1185">Reference proteome</keyword>
<feature type="compositionally biased region" description="Pro residues" evidence="1">
    <location>
        <begin position="199"/>
        <end position="224"/>
    </location>
</feature>
<dbReference type="AlphaFoldDB" id="A0A7K8WPK9"/>
<evidence type="ECO:0000313" key="2">
    <source>
        <dbReference type="EMBL" id="NXF80816.1"/>
    </source>
</evidence>
<evidence type="ECO:0000256" key="1">
    <source>
        <dbReference type="SAM" id="MobiDB-lite"/>
    </source>
</evidence>
<protein>
    <submittedName>
        <fullName evidence="2">SMCA4 protein</fullName>
    </submittedName>
</protein>
<feature type="non-terminal residue" evidence="2">
    <location>
        <position position="1"/>
    </location>
</feature>